<evidence type="ECO:0000313" key="5">
    <source>
        <dbReference type="Proteomes" id="UP000325440"/>
    </source>
</evidence>
<name>A0A5E4MI35_9HEMI</name>
<evidence type="ECO:0000256" key="2">
    <source>
        <dbReference type="ARBA" id="ARBA00022723"/>
    </source>
</evidence>
<accession>A0A5E4MI35</accession>
<reference evidence="4 5" key="1">
    <citation type="submission" date="2019-08" db="EMBL/GenBank/DDBJ databases">
        <authorList>
            <person name="Alioto T."/>
            <person name="Alioto T."/>
            <person name="Gomez Garrido J."/>
        </authorList>
    </citation>
    <scope>NUCLEOTIDE SEQUENCE [LARGE SCALE GENOMIC DNA]</scope>
</reference>
<sequence length="110" mass="12716">MLCNRKQVLSVILQGIVDAELKFIDLFAGWPGQSHDAHIFRRSKIGELLINNPRHMDIYKNDFCRKVITAPCCLYNIYISNKDKYQTDDIFHIDDVVQETPEETTSSLAK</sequence>
<organism evidence="4 5">
    <name type="scientific">Cinara cedri</name>
    <dbReference type="NCBI Taxonomy" id="506608"/>
    <lineage>
        <taxon>Eukaryota</taxon>
        <taxon>Metazoa</taxon>
        <taxon>Ecdysozoa</taxon>
        <taxon>Arthropoda</taxon>
        <taxon>Hexapoda</taxon>
        <taxon>Insecta</taxon>
        <taxon>Pterygota</taxon>
        <taxon>Neoptera</taxon>
        <taxon>Paraneoptera</taxon>
        <taxon>Hemiptera</taxon>
        <taxon>Sternorrhyncha</taxon>
        <taxon>Aphidomorpha</taxon>
        <taxon>Aphidoidea</taxon>
        <taxon>Aphididae</taxon>
        <taxon>Lachninae</taxon>
        <taxon>Cinara</taxon>
    </lineage>
</organism>
<dbReference type="GO" id="GO:0046872">
    <property type="term" value="F:metal ion binding"/>
    <property type="evidence" value="ECO:0007669"/>
    <property type="project" value="UniProtKB-KW"/>
</dbReference>
<dbReference type="AlphaFoldDB" id="A0A5E4MI35"/>
<dbReference type="Proteomes" id="UP000325440">
    <property type="component" value="Unassembled WGS sequence"/>
</dbReference>
<dbReference type="Pfam" id="PF13359">
    <property type="entry name" value="DDE_Tnp_4"/>
    <property type="match status" value="1"/>
</dbReference>
<dbReference type="OrthoDB" id="6582221at2759"/>
<dbReference type="EMBL" id="CABPRJ010000494">
    <property type="protein sequence ID" value="VVC29528.1"/>
    <property type="molecule type" value="Genomic_DNA"/>
</dbReference>
<dbReference type="InterPro" id="IPR027806">
    <property type="entry name" value="HARBI1_dom"/>
</dbReference>
<evidence type="ECO:0000313" key="4">
    <source>
        <dbReference type="EMBL" id="VVC29528.1"/>
    </source>
</evidence>
<proteinExistence type="predicted"/>
<feature type="domain" description="DDE Tnp4" evidence="3">
    <location>
        <begin position="4"/>
        <end position="50"/>
    </location>
</feature>
<protein>
    <submittedName>
        <fullName evidence="4">Harbinger transposase-derived nuclease domain</fullName>
    </submittedName>
</protein>
<evidence type="ECO:0000256" key="1">
    <source>
        <dbReference type="ARBA" id="ARBA00001968"/>
    </source>
</evidence>
<gene>
    <name evidence="4" type="ORF">CINCED_3A010732</name>
</gene>
<comment type="cofactor">
    <cofactor evidence="1">
        <name>a divalent metal cation</name>
        <dbReference type="ChEBI" id="CHEBI:60240"/>
    </cofactor>
</comment>
<keyword evidence="2" id="KW-0479">Metal-binding</keyword>
<keyword evidence="5" id="KW-1185">Reference proteome</keyword>
<evidence type="ECO:0000259" key="3">
    <source>
        <dbReference type="Pfam" id="PF13359"/>
    </source>
</evidence>